<dbReference type="EMBL" id="JARKIF010000001">
    <property type="protein sequence ID" value="KAJ7651250.1"/>
    <property type="molecule type" value="Genomic_DNA"/>
</dbReference>
<evidence type="ECO:0000313" key="1">
    <source>
        <dbReference type="EMBL" id="KAJ7651250.1"/>
    </source>
</evidence>
<sequence>MTLSNSATEGTKNGRNWRQNLDVNSSSQSLVFGFVSVAAISPPLRRSTTWEAVGLSGVCCPQSSINAIDRPMRVFRSMRECTPDCWKGIGPNSEPFDWGQIFFVKVLVSVLLAQILNIEESMLGDSGWLWFG</sequence>
<dbReference type="Proteomes" id="UP001221142">
    <property type="component" value="Unassembled WGS sequence"/>
</dbReference>
<comment type="caution">
    <text evidence="1">The sequence shown here is derived from an EMBL/GenBank/DDBJ whole genome shotgun (WGS) entry which is preliminary data.</text>
</comment>
<dbReference type="AlphaFoldDB" id="A0AAD7CKS1"/>
<gene>
    <name evidence="1" type="ORF">FB45DRAFT_859832</name>
</gene>
<protein>
    <submittedName>
        <fullName evidence="1">Uncharacterized protein</fullName>
    </submittedName>
</protein>
<organism evidence="1 2">
    <name type="scientific">Roridomyces roridus</name>
    <dbReference type="NCBI Taxonomy" id="1738132"/>
    <lineage>
        <taxon>Eukaryota</taxon>
        <taxon>Fungi</taxon>
        <taxon>Dikarya</taxon>
        <taxon>Basidiomycota</taxon>
        <taxon>Agaricomycotina</taxon>
        <taxon>Agaricomycetes</taxon>
        <taxon>Agaricomycetidae</taxon>
        <taxon>Agaricales</taxon>
        <taxon>Marasmiineae</taxon>
        <taxon>Mycenaceae</taxon>
        <taxon>Roridomyces</taxon>
    </lineage>
</organism>
<proteinExistence type="predicted"/>
<reference evidence="1" key="1">
    <citation type="submission" date="2023-03" db="EMBL/GenBank/DDBJ databases">
        <title>Massive genome expansion in bonnet fungi (Mycena s.s.) driven by repeated elements and novel gene families across ecological guilds.</title>
        <authorList>
            <consortium name="Lawrence Berkeley National Laboratory"/>
            <person name="Harder C.B."/>
            <person name="Miyauchi S."/>
            <person name="Viragh M."/>
            <person name="Kuo A."/>
            <person name="Thoen E."/>
            <person name="Andreopoulos B."/>
            <person name="Lu D."/>
            <person name="Skrede I."/>
            <person name="Drula E."/>
            <person name="Henrissat B."/>
            <person name="Morin E."/>
            <person name="Kohler A."/>
            <person name="Barry K."/>
            <person name="LaButti K."/>
            <person name="Morin E."/>
            <person name="Salamov A."/>
            <person name="Lipzen A."/>
            <person name="Mereny Z."/>
            <person name="Hegedus B."/>
            <person name="Baldrian P."/>
            <person name="Stursova M."/>
            <person name="Weitz H."/>
            <person name="Taylor A."/>
            <person name="Grigoriev I.V."/>
            <person name="Nagy L.G."/>
            <person name="Martin F."/>
            <person name="Kauserud H."/>
        </authorList>
    </citation>
    <scope>NUCLEOTIDE SEQUENCE</scope>
    <source>
        <strain evidence="1">9284</strain>
    </source>
</reference>
<evidence type="ECO:0000313" key="2">
    <source>
        <dbReference type="Proteomes" id="UP001221142"/>
    </source>
</evidence>
<keyword evidence="2" id="KW-1185">Reference proteome</keyword>
<accession>A0AAD7CKS1</accession>
<name>A0AAD7CKS1_9AGAR</name>